<dbReference type="InterPro" id="IPR028098">
    <property type="entry name" value="Glyco_trans_4-like_N"/>
</dbReference>
<protein>
    <submittedName>
        <fullName evidence="4">Glycosyltransferase family 1 protein</fullName>
    </submittedName>
</protein>
<organism evidence="4 5">
    <name type="scientific">Nocardioides conyzicola</name>
    <dbReference type="NCBI Taxonomy" id="1651781"/>
    <lineage>
        <taxon>Bacteria</taxon>
        <taxon>Bacillati</taxon>
        <taxon>Actinomycetota</taxon>
        <taxon>Actinomycetes</taxon>
        <taxon>Propionibacteriales</taxon>
        <taxon>Nocardioidaceae</taxon>
        <taxon>Nocardioides</taxon>
    </lineage>
</organism>
<proteinExistence type="predicted"/>
<evidence type="ECO:0000259" key="3">
    <source>
        <dbReference type="Pfam" id="PF13439"/>
    </source>
</evidence>
<dbReference type="Pfam" id="PF13692">
    <property type="entry name" value="Glyco_trans_1_4"/>
    <property type="match status" value="1"/>
</dbReference>
<keyword evidence="5" id="KW-1185">Reference proteome</keyword>
<dbReference type="SUPFAM" id="SSF53756">
    <property type="entry name" value="UDP-Glycosyltransferase/glycogen phosphorylase"/>
    <property type="match status" value="1"/>
</dbReference>
<dbReference type="RefSeq" id="WP_345522718.1">
    <property type="nucleotide sequence ID" value="NZ_BAABKM010000002.1"/>
</dbReference>
<gene>
    <name evidence="4" type="ORF">GCM10023349_35230</name>
</gene>
<dbReference type="Proteomes" id="UP001499974">
    <property type="component" value="Unassembled WGS sequence"/>
</dbReference>
<evidence type="ECO:0000313" key="5">
    <source>
        <dbReference type="Proteomes" id="UP001499974"/>
    </source>
</evidence>
<feature type="domain" description="Glycosyltransferase subfamily 4-like N-terminal" evidence="3">
    <location>
        <begin position="14"/>
        <end position="159"/>
    </location>
</feature>
<name>A0ABP8XTI6_9ACTN</name>
<dbReference type="InterPro" id="IPR050194">
    <property type="entry name" value="Glycosyltransferase_grp1"/>
</dbReference>
<dbReference type="Gene3D" id="3.40.50.2000">
    <property type="entry name" value="Glycogen Phosphorylase B"/>
    <property type="match status" value="2"/>
</dbReference>
<evidence type="ECO:0000313" key="4">
    <source>
        <dbReference type="EMBL" id="GAA4713018.1"/>
    </source>
</evidence>
<comment type="caution">
    <text evidence="4">The sequence shown here is derived from an EMBL/GenBank/DDBJ whole genome shotgun (WGS) entry which is preliminary data.</text>
</comment>
<dbReference type="PANTHER" id="PTHR45947">
    <property type="entry name" value="SULFOQUINOVOSYL TRANSFERASE SQD2"/>
    <property type="match status" value="1"/>
</dbReference>
<reference evidence="5" key="1">
    <citation type="journal article" date="2019" name="Int. J. Syst. Evol. Microbiol.">
        <title>The Global Catalogue of Microorganisms (GCM) 10K type strain sequencing project: providing services to taxonomists for standard genome sequencing and annotation.</title>
        <authorList>
            <consortium name="The Broad Institute Genomics Platform"/>
            <consortium name="The Broad Institute Genome Sequencing Center for Infectious Disease"/>
            <person name="Wu L."/>
            <person name="Ma J."/>
        </authorList>
    </citation>
    <scope>NUCLEOTIDE SEQUENCE [LARGE SCALE GENOMIC DNA]</scope>
    <source>
        <strain evidence="5">JCM 18531</strain>
    </source>
</reference>
<dbReference type="Pfam" id="PF13439">
    <property type="entry name" value="Glyco_transf_4"/>
    <property type="match status" value="1"/>
</dbReference>
<keyword evidence="2" id="KW-0808">Transferase</keyword>
<sequence length="356" mass="38575">MRITLVTETFFPAVDGTTTTVKAVVDRLVDTGHEVQLIAPGPGLTTYGGCPVARIRPLDKPGGQVRDALDSFRPDLVHVTSPRTVGRKALKHASRLGVPAVVVEQSPVLDVTADYWRSRVAERAATLLVTSRWMVGRVGDLSEGPGDEPKLWAPGVDTAAFTPALRDTWLHDRWSRARSLARPLAVVGYVGSLRNRHDVRRLVDLAQVRGIRPVIVGDGPQRDWLRTRLPGAVFTGTLGTGDLTAVLPSFDLLVHPGTRETCCHALREAGAAGVPVVAPRSGGAPDVVRHLETGLLYDDGRRHGLRDAVDALAADRSRGLLGARARELSTRSWTDAVDELVDYHYRPLLAREARVG</sequence>
<accession>A0ABP8XTI6</accession>
<evidence type="ECO:0000256" key="1">
    <source>
        <dbReference type="ARBA" id="ARBA00022676"/>
    </source>
</evidence>
<dbReference type="EMBL" id="BAABKM010000002">
    <property type="protein sequence ID" value="GAA4713018.1"/>
    <property type="molecule type" value="Genomic_DNA"/>
</dbReference>
<keyword evidence="1" id="KW-0328">Glycosyltransferase</keyword>
<evidence type="ECO:0000256" key="2">
    <source>
        <dbReference type="ARBA" id="ARBA00022679"/>
    </source>
</evidence>
<dbReference type="PANTHER" id="PTHR45947:SF3">
    <property type="entry name" value="SULFOQUINOVOSYL TRANSFERASE SQD2"/>
    <property type="match status" value="1"/>
</dbReference>